<dbReference type="RefSeq" id="WP_253755437.1">
    <property type="nucleotide sequence ID" value="NZ_JAMZDZ010000001.1"/>
</dbReference>
<dbReference type="InterPro" id="IPR011989">
    <property type="entry name" value="ARM-like"/>
</dbReference>
<keyword evidence="2" id="KW-1185">Reference proteome</keyword>
<organism evidence="1 2">
    <name type="scientific">Hamadaea flava</name>
    <dbReference type="NCBI Taxonomy" id="1742688"/>
    <lineage>
        <taxon>Bacteria</taxon>
        <taxon>Bacillati</taxon>
        <taxon>Actinomycetota</taxon>
        <taxon>Actinomycetes</taxon>
        <taxon>Micromonosporales</taxon>
        <taxon>Micromonosporaceae</taxon>
        <taxon>Hamadaea</taxon>
    </lineage>
</organism>
<dbReference type="InterPro" id="IPR016024">
    <property type="entry name" value="ARM-type_fold"/>
</dbReference>
<dbReference type="Proteomes" id="UP001595816">
    <property type="component" value="Unassembled WGS sequence"/>
</dbReference>
<gene>
    <name evidence="1" type="ORF">ACFOZ4_13870</name>
</gene>
<sequence>MTALEALANQPDAARVDEKARSLLDDPDPMVRSRAVSVVAFWARPGALVTLSPLAQDSVPHVRMILGWCLGGLRDQAAEPILRGLLADPDEQVRAFAARGLGRLNRQ</sequence>
<proteinExistence type="predicted"/>
<dbReference type="InterPro" id="IPR021133">
    <property type="entry name" value="HEAT_type_2"/>
</dbReference>
<accession>A0ABV8LMM1</accession>
<dbReference type="PROSITE" id="PS50077">
    <property type="entry name" value="HEAT_REPEAT"/>
    <property type="match status" value="1"/>
</dbReference>
<dbReference type="EMBL" id="JBHSAY010000006">
    <property type="protein sequence ID" value="MFC4131691.1"/>
    <property type="molecule type" value="Genomic_DNA"/>
</dbReference>
<reference evidence="2" key="1">
    <citation type="journal article" date="2019" name="Int. J. Syst. Evol. Microbiol.">
        <title>The Global Catalogue of Microorganisms (GCM) 10K type strain sequencing project: providing services to taxonomists for standard genome sequencing and annotation.</title>
        <authorList>
            <consortium name="The Broad Institute Genomics Platform"/>
            <consortium name="The Broad Institute Genome Sequencing Center for Infectious Disease"/>
            <person name="Wu L."/>
            <person name="Ma J."/>
        </authorList>
    </citation>
    <scope>NUCLEOTIDE SEQUENCE [LARGE SCALE GENOMIC DNA]</scope>
    <source>
        <strain evidence="2">CGMCC 4.7289</strain>
    </source>
</reference>
<dbReference type="Pfam" id="PF13646">
    <property type="entry name" value="HEAT_2"/>
    <property type="match status" value="1"/>
</dbReference>
<protein>
    <submittedName>
        <fullName evidence="1">HEAT repeat domain-containing protein</fullName>
    </submittedName>
</protein>
<comment type="caution">
    <text evidence="1">The sequence shown here is derived from an EMBL/GenBank/DDBJ whole genome shotgun (WGS) entry which is preliminary data.</text>
</comment>
<evidence type="ECO:0000313" key="1">
    <source>
        <dbReference type="EMBL" id="MFC4131691.1"/>
    </source>
</evidence>
<dbReference type="Gene3D" id="1.25.10.10">
    <property type="entry name" value="Leucine-rich Repeat Variant"/>
    <property type="match status" value="1"/>
</dbReference>
<dbReference type="SUPFAM" id="SSF48371">
    <property type="entry name" value="ARM repeat"/>
    <property type="match status" value="1"/>
</dbReference>
<name>A0ABV8LMM1_9ACTN</name>
<evidence type="ECO:0000313" key="2">
    <source>
        <dbReference type="Proteomes" id="UP001595816"/>
    </source>
</evidence>